<evidence type="ECO:0000313" key="2">
    <source>
        <dbReference type="EMBL" id="ORV49985.1"/>
    </source>
</evidence>
<evidence type="ECO:0000259" key="1">
    <source>
        <dbReference type="PROSITE" id="PS50943"/>
    </source>
</evidence>
<dbReference type="PROSITE" id="PS50943">
    <property type="entry name" value="HTH_CROC1"/>
    <property type="match status" value="1"/>
</dbReference>
<dbReference type="InterPro" id="IPR001387">
    <property type="entry name" value="Cro/C1-type_HTH"/>
</dbReference>
<organism evidence="2 3">
    <name type="scientific">Mycolicibacter engbaekii</name>
    <dbReference type="NCBI Taxonomy" id="188915"/>
    <lineage>
        <taxon>Bacteria</taxon>
        <taxon>Bacillati</taxon>
        <taxon>Actinomycetota</taxon>
        <taxon>Actinomycetes</taxon>
        <taxon>Mycobacteriales</taxon>
        <taxon>Mycobacteriaceae</taxon>
        <taxon>Mycolicibacter</taxon>
    </lineage>
</organism>
<protein>
    <recommendedName>
        <fullName evidence="1">HTH cro/C1-type domain-containing protein</fullName>
    </recommendedName>
</protein>
<dbReference type="GO" id="GO:0003677">
    <property type="term" value="F:DNA binding"/>
    <property type="evidence" value="ECO:0007669"/>
    <property type="project" value="InterPro"/>
</dbReference>
<dbReference type="EMBL" id="LQOT01000019">
    <property type="protein sequence ID" value="ORV49985.1"/>
    <property type="molecule type" value="Genomic_DNA"/>
</dbReference>
<name>A0A1X1TZH8_9MYCO</name>
<feature type="domain" description="HTH cro/C1-type" evidence="1">
    <location>
        <begin position="53"/>
        <end position="88"/>
    </location>
</feature>
<dbReference type="STRING" id="188915.AWC02_05210"/>
<accession>A0A1X1TZH8</accession>
<dbReference type="Proteomes" id="UP000193465">
    <property type="component" value="Unassembled WGS sequence"/>
</dbReference>
<dbReference type="InterPro" id="IPR010982">
    <property type="entry name" value="Lambda_DNA-bd_dom_sf"/>
</dbReference>
<sequence>MTQTVGESHTWKTPPVDWAEEQALRIAQTVRTLRGKRSAQWLADRTEALGYTVTRSVISDLELGRRRYVSTAEIIVLAAALTVPPAYLLYPDLPDGPVEIVPGTPVPSISALRWFSGERIYQPSPQRVGLKLAKQHSDLGTSEAALVVELSRKRLQLREQMTKLTTIAKSARTSPDVRATVTQEISAIWDELENVDGELEALHAVVVSDPLEDERLGG</sequence>
<evidence type="ECO:0000313" key="3">
    <source>
        <dbReference type="Proteomes" id="UP000193465"/>
    </source>
</evidence>
<comment type="caution">
    <text evidence="2">The sequence shown here is derived from an EMBL/GenBank/DDBJ whole genome shotgun (WGS) entry which is preliminary data.</text>
</comment>
<keyword evidence="3" id="KW-1185">Reference proteome</keyword>
<reference evidence="2 3" key="1">
    <citation type="submission" date="2016-01" db="EMBL/GenBank/DDBJ databases">
        <title>The new phylogeny of the genus Mycobacterium.</title>
        <authorList>
            <person name="Tarcisio F."/>
            <person name="Conor M."/>
            <person name="Antonella G."/>
            <person name="Elisabetta G."/>
            <person name="Giulia F.S."/>
            <person name="Sara T."/>
            <person name="Anna F."/>
            <person name="Clotilde B."/>
            <person name="Roberto B."/>
            <person name="Veronica D.S."/>
            <person name="Fabio R."/>
            <person name="Monica P."/>
            <person name="Olivier J."/>
            <person name="Enrico T."/>
            <person name="Nicola S."/>
        </authorList>
    </citation>
    <scope>NUCLEOTIDE SEQUENCE [LARGE SCALE GENOMIC DNA]</scope>
    <source>
        <strain evidence="2 3">ATCC 27353</strain>
    </source>
</reference>
<proteinExistence type="predicted"/>
<dbReference type="RefSeq" id="WP_085127664.1">
    <property type="nucleotide sequence ID" value="NZ_LQOT01000019.1"/>
</dbReference>
<dbReference type="SUPFAM" id="SSF47413">
    <property type="entry name" value="lambda repressor-like DNA-binding domains"/>
    <property type="match status" value="1"/>
</dbReference>
<dbReference type="Gene3D" id="1.10.260.40">
    <property type="entry name" value="lambda repressor-like DNA-binding domains"/>
    <property type="match status" value="1"/>
</dbReference>
<dbReference type="AlphaFoldDB" id="A0A1X1TZH8"/>
<gene>
    <name evidence="2" type="ORF">AWC02_05210</name>
</gene>